<protein>
    <submittedName>
        <fullName evidence="3">Myb/SANT-like domain</fullName>
    </submittedName>
</protein>
<name>A0AAN8UXF7_9MAGN</name>
<dbReference type="PANTHER" id="PTHR47584">
    <property type="match status" value="1"/>
</dbReference>
<accession>A0AAN8UXF7</accession>
<evidence type="ECO:0000256" key="1">
    <source>
        <dbReference type="SAM" id="MobiDB-lite"/>
    </source>
</evidence>
<proteinExistence type="predicted"/>
<feature type="compositionally biased region" description="Basic residues" evidence="1">
    <location>
        <begin position="1"/>
        <end position="10"/>
    </location>
</feature>
<dbReference type="PANTHER" id="PTHR47584:SF9">
    <property type="entry name" value="L10-INTERACTING MYB DOMAIN-CONTAINING PROTEIN-LIKE"/>
    <property type="match status" value="1"/>
</dbReference>
<dbReference type="InterPro" id="IPR045026">
    <property type="entry name" value="LIMYB"/>
</dbReference>
<keyword evidence="4" id="KW-1185">Reference proteome</keyword>
<dbReference type="AlphaFoldDB" id="A0AAN8UXF7"/>
<reference evidence="3 4" key="1">
    <citation type="submission" date="2023-12" db="EMBL/GenBank/DDBJ databases">
        <title>A high-quality genome assembly for Dillenia turbinata (Dilleniales).</title>
        <authorList>
            <person name="Chanderbali A."/>
        </authorList>
    </citation>
    <scope>NUCLEOTIDE SEQUENCE [LARGE SCALE GENOMIC DNA]</scope>
    <source>
        <strain evidence="3">LSX21</strain>
        <tissue evidence="3">Leaf</tissue>
    </source>
</reference>
<evidence type="ECO:0000313" key="3">
    <source>
        <dbReference type="EMBL" id="KAK6922569.1"/>
    </source>
</evidence>
<gene>
    <name evidence="3" type="ORF">RJ641_010873</name>
</gene>
<dbReference type="Pfam" id="PF12776">
    <property type="entry name" value="Myb_DNA-bind_3"/>
    <property type="match status" value="1"/>
</dbReference>
<dbReference type="InterPro" id="IPR024752">
    <property type="entry name" value="Myb/SANT-like_dom"/>
</dbReference>
<feature type="domain" description="Myb/SANT-like" evidence="2">
    <location>
        <begin position="23"/>
        <end position="117"/>
    </location>
</feature>
<evidence type="ECO:0000259" key="2">
    <source>
        <dbReference type="Pfam" id="PF12776"/>
    </source>
</evidence>
<sequence>MASRSTRSKRVPTQPEEPQSRAKWTASLTKTLAELMVDQVRKGNRPKKSFGTKAWNSICDNFHKETGLKWDKEQLKNRFAALKKQYNIVKSLLEHRDFSYDESSCTIIATDEAWYSYVQDHPDADIIRIGGCPIYKQLCIIFSELGTNGKCCLGEETPGIPCPESVNILPGESASGSEEVADMEYEEEDYAPNPTNKSGRKRGRKGIDDSIAEAILKMAAASKLRTAAVEQYMARFSMSNCIKALDEIQGIDEPVYFAALDLFNDPSAREIFLSLKHHKRLTWLHGKCAGPSSS</sequence>
<comment type="caution">
    <text evidence="3">The sequence shown here is derived from an EMBL/GenBank/DDBJ whole genome shotgun (WGS) entry which is preliminary data.</text>
</comment>
<feature type="region of interest" description="Disordered" evidence="1">
    <location>
        <begin position="1"/>
        <end position="23"/>
    </location>
</feature>
<dbReference type="Proteomes" id="UP001370490">
    <property type="component" value="Unassembled WGS sequence"/>
</dbReference>
<evidence type="ECO:0000313" key="4">
    <source>
        <dbReference type="Proteomes" id="UP001370490"/>
    </source>
</evidence>
<organism evidence="3 4">
    <name type="scientific">Dillenia turbinata</name>
    <dbReference type="NCBI Taxonomy" id="194707"/>
    <lineage>
        <taxon>Eukaryota</taxon>
        <taxon>Viridiplantae</taxon>
        <taxon>Streptophyta</taxon>
        <taxon>Embryophyta</taxon>
        <taxon>Tracheophyta</taxon>
        <taxon>Spermatophyta</taxon>
        <taxon>Magnoliopsida</taxon>
        <taxon>eudicotyledons</taxon>
        <taxon>Gunneridae</taxon>
        <taxon>Pentapetalae</taxon>
        <taxon>Dilleniales</taxon>
        <taxon>Dilleniaceae</taxon>
        <taxon>Dillenia</taxon>
    </lineage>
</organism>
<dbReference type="EMBL" id="JBAMMX010000018">
    <property type="protein sequence ID" value="KAK6922569.1"/>
    <property type="molecule type" value="Genomic_DNA"/>
</dbReference>
<feature type="region of interest" description="Disordered" evidence="1">
    <location>
        <begin position="184"/>
        <end position="204"/>
    </location>
</feature>